<name>A0A2M7SBJ4_9BACT</name>
<dbReference type="InterPro" id="IPR022148">
    <property type="entry name" value="CopG_antitoxin"/>
</dbReference>
<sequence length="99" mass="11495">MKKADKLKKIQKFKNEGEEAEFWSSRDSTEFIDWSKAERACFPNLRPSSRHISIRLPESLLALVKSVANKKDVPYQSLIKTYIADKVREDFAGYRAKKS</sequence>
<accession>A0A2M7SBJ4</accession>
<comment type="caution">
    <text evidence="1">The sequence shown here is derived from an EMBL/GenBank/DDBJ whole genome shotgun (WGS) entry which is preliminary data.</text>
</comment>
<evidence type="ECO:0008006" key="3">
    <source>
        <dbReference type="Google" id="ProtNLM"/>
    </source>
</evidence>
<proteinExistence type="predicted"/>
<dbReference type="EMBL" id="PFMR01000158">
    <property type="protein sequence ID" value="PIZ16885.1"/>
    <property type="molecule type" value="Genomic_DNA"/>
</dbReference>
<reference evidence="2" key="1">
    <citation type="submission" date="2017-09" db="EMBL/GenBank/DDBJ databases">
        <title>Depth-based differentiation of microbial function through sediment-hosted aquifers and enrichment of novel symbionts in the deep terrestrial subsurface.</title>
        <authorList>
            <person name="Probst A.J."/>
            <person name="Ladd B."/>
            <person name="Jarett J.K."/>
            <person name="Geller-Mcgrath D.E."/>
            <person name="Sieber C.M.K."/>
            <person name="Emerson J.B."/>
            <person name="Anantharaman K."/>
            <person name="Thomas B.C."/>
            <person name="Malmstrom R."/>
            <person name="Stieglmeier M."/>
            <person name="Klingl A."/>
            <person name="Woyke T."/>
            <person name="Ryan C.M."/>
            <person name="Banfield J.F."/>
        </authorList>
    </citation>
    <scope>NUCLEOTIDE SEQUENCE [LARGE SCALE GENOMIC DNA]</scope>
</reference>
<dbReference type="Pfam" id="PF12441">
    <property type="entry name" value="CopG_antitoxin"/>
    <property type="match status" value="1"/>
</dbReference>
<dbReference type="Proteomes" id="UP000229307">
    <property type="component" value="Unassembled WGS sequence"/>
</dbReference>
<organism evidence="1 2">
    <name type="scientific">Candidatus Desantisbacteria bacterium CG_4_10_14_0_8_um_filter_48_22</name>
    <dbReference type="NCBI Taxonomy" id="1974543"/>
    <lineage>
        <taxon>Bacteria</taxon>
        <taxon>Candidatus Desantisiibacteriota</taxon>
    </lineage>
</organism>
<dbReference type="AlphaFoldDB" id="A0A2M7SBJ4"/>
<protein>
    <recommendedName>
        <fullName evidence="3">CopG family transcriptional regulator</fullName>
    </recommendedName>
</protein>
<evidence type="ECO:0000313" key="2">
    <source>
        <dbReference type="Proteomes" id="UP000229307"/>
    </source>
</evidence>
<evidence type="ECO:0000313" key="1">
    <source>
        <dbReference type="EMBL" id="PIZ16885.1"/>
    </source>
</evidence>
<gene>
    <name evidence="1" type="ORF">COY52_05800</name>
</gene>